<organism evidence="1 2">
    <name type="scientific">Dovyalis caffra</name>
    <dbReference type="NCBI Taxonomy" id="77055"/>
    <lineage>
        <taxon>Eukaryota</taxon>
        <taxon>Viridiplantae</taxon>
        <taxon>Streptophyta</taxon>
        <taxon>Embryophyta</taxon>
        <taxon>Tracheophyta</taxon>
        <taxon>Spermatophyta</taxon>
        <taxon>Magnoliopsida</taxon>
        <taxon>eudicotyledons</taxon>
        <taxon>Gunneridae</taxon>
        <taxon>Pentapetalae</taxon>
        <taxon>rosids</taxon>
        <taxon>fabids</taxon>
        <taxon>Malpighiales</taxon>
        <taxon>Salicaceae</taxon>
        <taxon>Flacourtieae</taxon>
        <taxon>Dovyalis</taxon>
    </lineage>
</organism>
<name>A0AAV1S6U5_9ROSI</name>
<accession>A0AAV1S6U5</accession>
<proteinExistence type="predicted"/>
<comment type="caution">
    <text evidence="1">The sequence shown here is derived from an EMBL/GenBank/DDBJ whole genome shotgun (WGS) entry which is preliminary data.</text>
</comment>
<reference evidence="1 2" key="1">
    <citation type="submission" date="2024-01" db="EMBL/GenBank/DDBJ databases">
        <authorList>
            <person name="Waweru B."/>
        </authorList>
    </citation>
    <scope>NUCLEOTIDE SEQUENCE [LARGE SCALE GENOMIC DNA]</scope>
</reference>
<keyword evidence="2" id="KW-1185">Reference proteome</keyword>
<dbReference type="EMBL" id="CAWUPB010001173">
    <property type="protein sequence ID" value="CAK7346190.1"/>
    <property type="molecule type" value="Genomic_DNA"/>
</dbReference>
<dbReference type="Proteomes" id="UP001314170">
    <property type="component" value="Unassembled WGS sequence"/>
</dbReference>
<gene>
    <name evidence="1" type="ORF">DCAF_LOCUS18861</name>
</gene>
<evidence type="ECO:0000313" key="1">
    <source>
        <dbReference type="EMBL" id="CAK7346190.1"/>
    </source>
</evidence>
<dbReference type="AlphaFoldDB" id="A0AAV1S6U5"/>
<sequence>MKEEFCADCSVQVKPKCKQGYTFNTLKAFNDPLLTIKKRKSEDLREQTSIPSASCGWQLTINSESSSELSSPALRFLGCFDATLESVAFVLVEDTAESGVFFVTVAD</sequence>
<protein>
    <submittedName>
        <fullName evidence="1">Uncharacterized protein</fullName>
    </submittedName>
</protein>
<evidence type="ECO:0000313" key="2">
    <source>
        <dbReference type="Proteomes" id="UP001314170"/>
    </source>
</evidence>